<comment type="caution">
    <text evidence="2">The sequence shown here is derived from an EMBL/GenBank/DDBJ whole genome shotgun (WGS) entry which is preliminary data.</text>
</comment>
<gene>
    <name evidence="2" type="ORF">RRG08_058973</name>
</gene>
<keyword evidence="3" id="KW-1185">Reference proteome</keyword>
<organism evidence="2 3">
    <name type="scientific">Elysia crispata</name>
    <name type="common">lettuce slug</name>
    <dbReference type="NCBI Taxonomy" id="231223"/>
    <lineage>
        <taxon>Eukaryota</taxon>
        <taxon>Metazoa</taxon>
        <taxon>Spiralia</taxon>
        <taxon>Lophotrochozoa</taxon>
        <taxon>Mollusca</taxon>
        <taxon>Gastropoda</taxon>
        <taxon>Heterobranchia</taxon>
        <taxon>Euthyneura</taxon>
        <taxon>Panpulmonata</taxon>
        <taxon>Sacoglossa</taxon>
        <taxon>Placobranchoidea</taxon>
        <taxon>Plakobranchidae</taxon>
        <taxon>Elysia</taxon>
    </lineage>
</organism>
<evidence type="ECO:0000313" key="3">
    <source>
        <dbReference type="Proteomes" id="UP001283361"/>
    </source>
</evidence>
<dbReference type="Proteomes" id="UP001283361">
    <property type="component" value="Unassembled WGS sequence"/>
</dbReference>
<dbReference type="EMBL" id="JAWDGP010006216">
    <property type="protein sequence ID" value="KAK3745527.1"/>
    <property type="molecule type" value="Genomic_DNA"/>
</dbReference>
<feature type="region of interest" description="Disordered" evidence="1">
    <location>
        <begin position="51"/>
        <end position="71"/>
    </location>
</feature>
<reference evidence="2" key="1">
    <citation type="journal article" date="2023" name="G3 (Bethesda)">
        <title>A reference genome for the long-term kleptoplast-retaining sea slug Elysia crispata morphotype clarki.</title>
        <authorList>
            <person name="Eastman K.E."/>
            <person name="Pendleton A.L."/>
            <person name="Shaikh M.A."/>
            <person name="Suttiyut T."/>
            <person name="Ogas R."/>
            <person name="Tomko P."/>
            <person name="Gavelis G."/>
            <person name="Widhalm J.R."/>
            <person name="Wisecaver J.H."/>
        </authorList>
    </citation>
    <scope>NUCLEOTIDE SEQUENCE</scope>
    <source>
        <strain evidence="2">ECLA1</strain>
    </source>
</reference>
<evidence type="ECO:0000313" key="2">
    <source>
        <dbReference type="EMBL" id="KAK3745527.1"/>
    </source>
</evidence>
<evidence type="ECO:0000256" key="1">
    <source>
        <dbReference type="SAM" id="MobiDB-lite"/>
    </source>
</evidence>
<sequence length="109" mass="12146">MTAFTKSGTRKGTMLHTPGFIRKLEHSSCKAAASRPRIEALGLKITWKEAEKRTGKPKSSTQNFSSLRSSSDTVVKHPNWTVRAELDMAGQVTWTPHTARYLQSQCTLV</sequence>
<proteinExistence type="predicted"/>
<protein>
    <submittedName>
        <fullName evidence="2">Uncharacterized protein</fullName>
    </submittedName>
</protein>
<feature type="compositionally biased region" description="Polar residues" evidence="1">
    <location>
        <begin position="57"/>
        <end position="71"/>
    </location>
</feature>
<name>A0AAE0YHC4_9GAST</name>
<dbReference type="AlphaFoldDB" id="A0AAE0YHC4"/>
<accession>A0AAE0YHC4</accession>